<dbReference type="Pfam" id="PF13646">
    <property type="entry name" value="HEAT_2"/>
    <property type="match status" value="1"/>
</dbReference>
<name>W7Y8H5_9BACL</name>
<proteinExistence type="predicted"/>
<protein>
    <submittedName>
        <fullName evidence="2">HEAT:PBS lyase HEAT-like repeat</fullName>
    </submittedName>
</protein>
<dbReference type="eggNOG" id="COG1413">
    <property type="taxonomic scope" value="Bacteria"/>
</dbReference>
<organism evidence="2 3">
    <name type="scientific">Paenibacillus pini JCM 16418</name>
    <dbReference type="NCBI Taxonomy" id="1236976"/>
    <lineage>
        <taxon>Bacteria</taxon>
        <taxon>Bacillati</taxon>
        <taxon>Bacillota</taxon>
        <taxon>Bacilli</taxon>
        <taxon>Bacillales</taxon>
        <taxon>Paenibacillaceae</taxon>
        <taxon>Paenibacillus</taxon>
    </lineage>
</organism>
<keyword evidence="1" id="KW-0812">Transmembrane</keyword>
<feature type="transmembrane region" description="Helical" evidence="1">
    <location>
        <begin position="6"/>
        <end position="27"/>
    </location>
</feature>
<dbReference type="InterPro" id="IPR016024">
    <property type="entry name" value="ARM-type_fold"/>
</dbReference>
<evidence type="ECO:0000256" key="1">
    <source>
        <dbReference type="SAM" id="Phobius"/>
    </source>
</evidence>
<dbReference type="SMART" id="SM00567">
    <property type="entry name" value="EZ_HEAT"/>
    <property type="match status" value="3"/>
</dbReference>
<keyword evidence="1" id="KW-1133">Transmembrane helix</keyword>
<dbReference type="GO" id="GO:0016829">
    <property type="term" value="F:lyase activity"/>
    <property type="evidence" value="ECO:0007669"/>
    <property type="project" value="UniProtKB-KW"/>
</dbReference>
<keyword evidence="1" id="KW-0472">Membrane</keyword>
<dbReference type="AlphaFoldDB" id="W7Y8H5"/>
<keyword evidence="3" id="KW-1185">Reference proteome</keyword>
<gene>
    <name evidence="2" type="ORF">JCM16418_1204</name>
</gene>
<dbReference type="EMBL" id="BAVZ01000002">
    <property type="protein sequence ID" value="GAF07210.1"/>
    <property type="molecule type" value="Genomic_DNA"/>
</dbReference>
<dbReference type="Gene3D" id="1.25.10.10">
    <property type="entry name" value="Leucine-rich Repeat Variant"/>
    <property type="match status" value="1"/>
</dbReference>
<evidence type="ECO:0000313" key="2">
    <source>
        <dbReference type="EMBL" id="GAF07210.1"/>
    </source>
</evidence>
<keyword evidence="2" id="KW-0456">Lyase</keyword>
<accession>W7Y8H5</accession>
<dbReference type="InterPro" id="IPR004155">
    <property type="entry name" value="PBS_lyase_HEAT"/>
</dbReference>
<sequence length="397" mass="44908">MIAHLTLAYVFIYICLGLIGIGIILLFQMKLAHNRELRNIDRYEKKHRDYFVYIQSHLEEDAVLQLPLGKLTKLERRMIQLKYIEWIEAFKGDHRRKLIQLCHDSGFVQEDLKLLRRASYGKRVEVAYRLGGMRAGEAVPELLHLMQRRKYNPLMIVIARAIAKSSQQPKDVLHMLRSLLSHNKPIHALAADIVTESSLDSGILYPMLLEDADPGIVQVGMAVTRGRTVPEVMPALKRLTGTKKQSLREEAVQLYLGTYPALHQDAAIRLMKDSSWEVRAATVRSLGMLGVEDSIDLLTEALRDSSSKVRYLSAESLSAIGESGFEALCRVARNGKGLQRDAALERIEIVLAQETEHSALEHMVAYNKKRLLHTRYFGNKSTQRIVGKKALGGDYTA</sequence>
<dbReference type="InterPro" id="IPR011989">
    <property type="entry name" value="ARM-like"/>
</dbReference>
<dbReference type="SUPFAM" id="SSF48371">
    <property type="entry name" value="ARM repeat"/>
    <property type="match status" value="1"/>
</dbReference>
<evidence type="ECO:0000313" key="3">
    <source>
        <dbReference type="Proteomes" id="UP000019364"/>
    </source>
</evidence>
<dbReference type="RefSeq" id="WP_036646849.1">
    <property type="nucleotide sequence ID" value="NZ_BAVZ01000002.1"/>
</dbReference>
<dbReference type="STRING" id="1236976.JCM16418_1204"/>
<comment type="caution">
    <text evidence="2">The sequence shown here is derived from an EMBL/GenBank/DDBJ whole genome shotgun (WGS) entry which is preliminary data.</text>
</comment>
<reference evidence="2 3" key="1">
    <citation type="journal article" date="2014" name="Genome Announc.">
        <title>Draft Genome Sequence of Paenibacillus pini JCM 16418T, Isolated from the Rhizosphere of Pine Tree.</title>
        <authorList>
            <person name="Yuki M."/>
            <person name="Oshima K."/>
            <person name="Suda W."/>
            <person name="Oshida Y."/>
            <person name="Kitamura K."/>
            <person name="Iida Y."/>
            <person name="Hattori M."/>
            <person name="Ohkuma M."/>
        </authorList>
    </citation>
    <scope>NUCLEOTIDE SEQUENCE [LARGE SCALE GENOMIC DNA]</scope>
    <source>
        <strain evidence="2 3">JCM 16418</strain>
    </source>
</reference>
<dbReference type="OrthoDB" id="2112914at2"/>
<dbReference type="Proteomes" id="UP000019364">
    <property type="component" value="Unassembled WGS sequence"/>
</dbReference>